<dbReference type="InterPro" id="IPR036020">
    <property type="entry name" value="WW_dom_sf"/>
</dbReference>
<dbReference type="InterPro" id="IPR001202">
    <property type="entry name" value="WW_dom"/>
</dbReference>
<comment type="caution">
    <text evidence="3">The sequence shown here is derived from an EMBL/GenBank/DDBJ whole genome shotgun (WGS) entry which is preliminary data.</text>
</comment>
<dbReference type="PANTHER" id="PTHR47852">
    <property type="entry name" value="OS06G0298400 PROTEIN"/>
    <property type="match status" value="1"/>
</dbReference>
<sequence>MVQKYDQEFWSEKIEECKGEIAAAMKKAADMEKSAAEQVAKAEEIMATEDSRKAAHEKELNNHRGNFDAQMAKLDAQHKKEFDAQKDKYERLIQERAGEVEELKSKLDEAHRQLSLQSKTLVSTVADTISAELQTIQKKSDSKLQMEADKCEALQARLLQVEPKMEKAASEMANCTKEFTLLQEAYDTQSRECKALRDSFHANAKILNQTLTEAEDLAHNVNFAPPPPPAEKPDLEALSKDLPEGWQALWDAKRGKVYYGNFATKQTQWDKPTRRRALRRLAAHEAN</sequence>
<name>A0A830HMM6_9CHLO</name>
<organism evidence="3 4">
    <name type="scientific">Pycnococcus provasolii</name>
    <dbReference type="NCBI Taxonomy" id="41880"/>
    <lineage>
        <taxon>Eukaryota</taxon>
        <taxon>Viridiplantae</taxon>
        <taxon>Chlorophyta</taxon>
        <taxon>Pseudoscourfieldiophyceae</taxon>
        <taxon>Pseudoscourfieldiales</taxon>
        <taxon>Pycnococcaceae</taxon>
        <taxon>Pycnococcus</taxon>
    </lineage>
</organism>
<dbReference type="SUPFAM" id="SSF51045">
    <property type="entry name" value="WW domain"/>
    <property type="match status" value="1"/>
</dbReference>
<accession>A0A830HMM6</accession>
<feature type="domain" description="WW" evidence="2">
    <location>
        <begin position="240"/>
        <end position="274"/>
    </location>
</feature>
<dbReference type="AlphaFoldDB" id="A0A830HMM6"/>
<keyword evidence="1" id="KW-0175">Coiled coil</keyword>
<dbReference type="PROSITE" id="PS50020">
    <property type="entry name" value="WW_DOMAIN_2"/>
    <property type="match status" value="1"/>
</dbReference>
<evidence type="ECO:0000259" key="2">
    <source>
        <dbReference type="PROSITE" id="PS50020"/>
    </source>
</evidence>
<protein>
    <recommendedName>
        <fullName evidence="2">WW domain-containing protein</fullName>
    </recommendedName>
</protein>
<dbReference type="PROSITE" id="PS01159">
    <property type="entry name" value="WW_DOMAIN_1"/>
    <property type="match status" value="1"/>
</dbReference>
<reference evidence="3" key="1">
    <citation type="submission" date="2020-10" db="EMBL/GenBank/DDBJ databases">
        <title>Unveiling of a novel bifunctional photoreceptor, Dualchrome1, isolated from a cosmopolitan green alga.</title>
        <authorList>
            <person name="Suzuki S."/>
            <person name="Kawachi M."/>
        </authorList>
    </citation>
    <scope>NUCLEOTIDE SEQUENCE</scope>
    <source>
        <strain evidence="3">NIES 2893</strain>
    </source>
</reference>
<dbReference type="PANTHER" id="PTHR47852:SF2">
    <property type="entry name" value="WW DOMAIN-CONTAINING PROTEIN"/>
    <property type="match status" value="1"/>
</dbReference>
<proteinExistence type="predicted"/>
<dbReference type="SMART" id="SM00456">
    <property type="entry name" value="WW"/>
    <property type="match status" value="1"/>
</dbReference>
<dbReference type="EMBL" id="BNJQ01000018">
    <property type="protein sequence ID" value="GHP07865.1"/>
    <property type="molecule type" value="Genomic_DNA"/>
</dbReference>
<gene>
    <name evidence="3" type="ORF">PPROV_000660700</name>
</gene>
<dbReference type="Gene3D" id="2.20.70.10">
    <property type="match status" value="1"/>
</dbReference>
<dbReference type="CDD" id="cd00201">
    <property type="entry name" value="WW"/>
    <property type="match status" value="1"/>
</dbReference>
<dbReference type="Pfam" id="PF00397">
    <property type="entry name" value="WW"/>
    <property type="match status" value="1"/>
</dbReference>
<evidence type="ECO:0000256" key="1">
    <source>
        <dbReference type="SAM" id="Coils"/>
    </source>
</evidence>
<evidence type="ECO:0000313" key="4">
    <source>
        <dbReference type="Proteomes" id="UP000660262"/>
    </source>
</evidence>
<evidence type="ECO:0000313" key="3">
    <source>
        <dbReference type="EMBL" id="GHP07865.1"/>
    </source>
</evidence>
<dbReference type="Proteomes" id="UP000660262">
    <property type="component" value="Unassembled WGS sequence"/>
</dbReference>
<keyword evidence="4" id="KW-1185">Reference proteome</keyword>
<feature type="coiled-coil region" evidence="1">
    <location>
        <begin position="86"/>
        <end position="120"/>
    </location>
</feature>
<dbReference type="OrthoDB" id="552576at2759"/>